<dbReference type="PIRSF" id="PIRSF006488">
    <property type="entry name" value="Exonuc_VII_S"/>
    <property type="match status" value="1"/>
</dbReference>
<feature type="coiled-coil region" evidence="7">
    <location>
        <begin position="5"/>
        <end position="39"/>
    </location>
</feature>
<dbReference type="SUPFAM" id="SSF116842">
    <property type="entry name" value="XseB-like"/>
    <property type="match status" value="1"/>
</dbReference>
<keyword evidence="3 6" id="KW-0540">Nuclease</keyword>
<evidence type="ECO:0000256" key="3">
    <source>
        <dbReference type="ARBA" id="ARBA00022722"/>
    </source>
</evidence>
<gene>
    <name evidence="6" type="primary">xseB</name>
    <name evidence="8" type="ORF">QOZ93_001541</name>
</gene>
<keyword evidence="4 6" id="KW-0378">Hydrolase</keyword>
<keyword evidence="9" id="KW-1185">Reference proteome</keyword>
<dbReference type="RefSeq" id="WP_111941868.1">
    <property type="nucleotide sequence ID" value="NZ_BAAACJ010000001.1"/>
</dbReference>
<evidence type="ECO:0000256" key="4">
    <source>
        <dbReference type="ARBA" id="ARBA00022801"/>
    </source>
</evidence>
<dbReference type="NCBIfam" id="NF002140">
    <property type="entry name" value="PRK00977.1-4"/>
    <property type="match status" value="1"/>
</dbReference>
<dbReference type="GO" id="GO:0008855">
    <property type="term" value="F:exodeoxyribonuclease VII activity"/>
    <property type="evidence" value="ECO:0007669"/>
    <property type="project" value="UniProtKB-EC"/>
</dbReference>
<keyword evidence="7" id="KW-0175">Coiled coil</keyword>
<reference evidence="8 9" key="1">
    <citation type="submission" date="2023-07" db="EMBL/GenBank/DDBJ databases">
        <title>Genomic Encyclopedia of Type Strains, Phase IV (KMG-IV): sequencing the most valuable type-strain genomes for metagenomic binning, comparative biology and taxonomic classification.</title>
        <authorList>
            <person name="Goeker M."/>
        </authorList>
    </citation>
    <scope>NUCLEOTIDE SEQUENCE [LARGE SCALE GENOMIC DNA]</scope>
    <source>
        <strain evidence="8 9">DSM 1400</strain>
    </source>
</reference>
<organism evidence="8 9">
    <name type="scientific">Hathewaya limosa</name>
    <name type="common">Clostridium limosum</name>
    <dbReference type="NCBI Taxonomy" id="1536"/>
    <lineage>
        <taxon>Bacteria</taxon>
        <taxon>Bacillati</taxon>
        <taxon>Bacillota</taxon>
        <taxon>Clostridia</taxon>
        <taxon>Eubacteriales</taxon>
        <taxon>Clostridiaceae</taxon>
        <taxon>Hathewaya</taxon>
    </lineage>
</organism>
<comment type="function">
    <text evidence="6">Bidirectionally degrades single-stranded DNA into large acid-insoluble oligonucleotides, which are then degraded further into small acid-soluble oligonucleotides.</text>
</comment>
<keyword evidence="5 6" id="KW-0269">Exonuclease</keyword>
<dbReference type="EMBL" id="JAUSWN010000011">
    <property type="protein sequence ID" value="MDQ0479799.1"/>
    <property type="molecule type" value="Genomic_DNA"/>
</dbReference>
<protein>
    <recommendedName>
        <fullName evidence="6">Exodeoxyribonuclease 7 small subunit</fullName>
        <ecNumber evidence="6">3.1.11.6</ecNumber>
    </recommendedName>
    <alternativeName>
        <fullName evidence="6">Exodeoxyribonuclease VII small subunit</fullName>
        <shortName evidence="6">Exonuclease VII small subunit</shortName>
    </alternativeName>
</protein>
<evidence type="ECO:0000313" key="9">
    <source>
        <dbReference type="Proteomes" id="UP001224418"/>
    </source>
</evidence>
<comment type="subunit">
    <text evidence="6">Heterooligomer composed of large and small subunits.</text>
</comment>
<evidence type="ECO:0000313" key="8">
    <source>
        <dbReference type="EMBL" id="MDQ0479799.1"/>
    </source>
</evidence>
<dbReference type="PANTHER" id="PTHR34137">
    <property type="entry name" value="EXODEOXYRIBONUCLEASE 7 SMALL SUBUNIT"/>
    <property type="match status" value="1"/>
</dbReference>
<comment type="catalytic activity">
    <reaction evidence="6">
        <text>Exonucleolytic cleavage in either 5'- to 3'- or 3'- to 5'-direction to yield nucleoside 5'-phosphates.</text>
        <dbReference type="EC" id="3.1.11.6"/>
    </reaction>
</comment>
<dbReference type="EC" id="3.1.11.6" evidence="6"/>
<evidence type="ECO:0000256" key="6">
    <source>
        <dbReference type="HAMAP-Rule" id="MF_00337"/>
    </source>
</evidence>
<dbReference type="Pfam" id="PF02609">
    <property type="entry name" value="Exonuc_VII_S"/>
    <property type="match status" value="1"/>
</dbReference>
<dbReference type="NCBIfam" id="TIGR01280">
    <property type="entry name" value="xseB"/>
    <property type="match status" value="1"/>
</dbReference>
<evidence type="ECO:0000256" key="7">
    <source>
        <dbReference type="SAM" id="Coils"/>
    </source>
</evidence>
<dbReference type="HAMAP" id="MF_00337">
    <property type="entry name" value="Exonuc_7_S"/>
    <property type="match status" value="1"/>
</dbReference>
<dbReference type="PANTHER" id="PTHR34137:SF1">
    <property type="entry name" value="EXODEOXYRIBONUCLEASE 7 SMALL SUBUNIT"/>
    <property type="match status" value="1"/>
</dbReference>
<evidence type="ECO:0000256" key="1">
    <source>
        <dbReference type="ARBA" id="ARBA00009998"/>
    </source>
</evidence>
<keyword evidence="2 6" id="KW-0963">Cytoplasm</keyword>
<dbReference type="Proteomes" id="UP001224418">
    <property type="component" value="Unassembled WGS sequence"/>
</dbReference>
<comment type="subcellular location">
    <subcellularLocation>
        <location evidence="6">Cytoplasm</location>
    </subcellularLocation>
</comment>
<name>A0ABU0JUS0_HATLI</name>
<comment type="caution">
    <text evidence="8">The sequence shown here is derived from an EMBL/GenBank/DDBJ whole genome shotgun (WGS) entry which is preliminary data.</text>
</comment>
<evidence type="ECO:0000256" key="5">
    <source>
        <dbReference type="ARBA" id="ARBA00022839"/>
    </source>
</evidence>
<accession>A0ABU0JUS0</accession>
<comment type="similarity">
    <text evidence="1 6">Belongs to the XseB family.</text>
</comment>
<dbReference type="InterPro" id="IPR003761">
    <property type="entry name" value="Exonuc_VII_S"/>
</dbReference>
<proteinExistence type="inferred from homology"/>
<dbReference type="Gene3D" id="1.10.287.1040">
    <property type="entry name" value="Exonuclease VII, small subunit"/>
    <property type="match status" value="1"/>
</dbReference>
<sequence>MAGKKQSYETMLKKLEAIVDKMENDQLTLEERMKNYEEGMKLSNNLSKILNTMEGKISILQDGKEEEF</sequence>
<dbReference type="InterPro" id="IPR037004">
    <property type="entry name" value="Exonuc_VII_ssu_sf"/>
</dbReference>
<evidence type="ECO:0000256" key="2">
    <source>
        <dbReference type="ARBA" id="ARBA00022490"/>
    </source>
</evidence>